<keyword evidence="3 6" id="KW-1133">Transmembrane helix</keyword>
<evidence type="ECO:0000256" key="6">
    <source>
        <dbReference type="SAM" id="Phobius"/>
    </source>
</evidence>
<evidence type="ECO:0000256" key="5">
    <source>
        <dbReference type="SAM" id="Coils"/>
    </source>
</evidence>
<organism evidence="8 9">
    <name type="scientific">Planktotalea frisia</name>
    <dbReference type="NCBI Taxonomy" id="696762"/>
    <lineage>
        <taxon>Bacteria</taxon>
        <taxon>Pseudomonadati</taxon>
        <taxon>Pseudomonadota</taxon>
        <taxon>Alphaproteobacteria</taxon>
        <taxon>Rhodobacterales</taxon>
        <taxon>Paracoccaceae</taxon>
        <taxon>Planktotalea</taxon>
    </lineage>
</organism>
<dbReference type="STRING" id="696762.PFRI_40610"/>
<dbReference type="Pfam" id="PF06305">
    <property type="entry name" value="LapA_dom"/>
    <property type="match status" value="1"/>
</dbReference>
<feature type="domain" description="Lipopolysaccharide assembly protein A" evidence="7">
    <location>
        <begin position="44"/>
        <end position="94"/>
    </location>
</feature>
<keyword evidence="5" id="KW-0175">Coiled coil</keyword>
<dbReference type="EMBL" id="MLCB01000222">
    <property type="protein sequence ID" value="OJI91734.1"/>
    <property type="molecule type" value="Genomic_DNA"/>
</dbReference>
<name>A0A1L9NRG6_9RHOB</name>
<evidence type="ECO:0000256" key="3">
    <source>
        <dbReference type="ARBA" id="ARBA00022989"/>
    </source>
</evidence>
<sequence>MRYIKYALLAAIAVVLVCVSLANRETVQLELLPTDLAALAGMDYSINLPLFVVIFGGVGVGLLIGFLWEWIREHKQRAEAAAQRREMDRMRRDIKRLKADKHEGKDDVLAILDEAS</sequence>
<feature type="transmembrane region" description="Helical" evidence="6">
    <location>
        <begin position="48"/>
        <end position="68"/>
    </location>
</feature>
<reference evidence="8 9" key="1">
    <citation type="submission" date="2016-10" db="EMBL/GenBank/DDBJ databases">
        <title>Genome sequence of Planktotalea frisia SH6-1.</title>
        <authorList>
            <person name="Poehlein A."/>
            <person name="Bakenhus I."/>
            <person name="Voget S."/>
            <person name="Brinkhoff T."/>
            <person name="Simon M."/>
        </authorList>
    </citation>
    <scope>NUCLEOTIDE SEQUENCE [LARGE SCALE GENOMIC DNA]</scope>
    <source>
        <strain evidence="8 9">SH6-1</strain>
    </source>
</reference>
<keyword evidence="1" id="KW-1003">Cell membrane</keyword>
<evidence type="ECO:0000256" key="4">
    <source>
        <dbReference type="ARBA" id="ARBA00023136"/>
    </source>
</evidence>
<accession>A0A1L9NRG6</accession>
<evidence type="ECO:0000256" key="1">
    <source>
        <dbReference type="ARBA" id="ARBA00022475"/>
    </source>
</evidence>
<proteinExistence type="predicted"/>
<evidence type="ECO:0000313" key="9">
    <source>
        <dbReference type="Proteomes" id="UP000184514"/>
    </source>
</evidence>
<keyword evidence="2 6" id="KW-0812">Transmembrane</keyword>
<protein>
    <recommendedName>
        <fullName evidence="7">Lipopolysaccharide assembly protein A domain-containing protein</fullName>
    </recommendedName>
</protein>
<keyword evidence="4 6" id="KW-0472">Membrane</keyword>
<dbReference type="RefSeq" id="WP_072632523.1">
    <property type="nucleotide sequence ID" value="NZ_MLCB01000222.1"/>
</dbReference>
<dbReference type="AlphaFoldDB" id="A0A1L9NRG6"/>
<keyword evidence="9" id="KW-1185">Reference proteome</keyword>
<gene>
    <name evidence="8" type="ORF">PFRI_40610</name>
</gene>
<evidence type="ECO:0000256" key="2">
    <source>
        <dbReference type="ARBA" id="ARBA00022692"/>
    </source>
</evidence>
<dbReference type="InterPro" id="IPR010445">
    <property type="entry name" value="LapA_dom"/>
</dbReference>
<evidence type="ECO:0000313" key="8">
    <source>
        <dbReference type="EMBL" id="OJI91734.1"/>
    </source>
</evidence>
<evidence type="ECO:0000259" key="7">
    <source>
        <dbReference type="Pfam" id="PF06305"/>
    </source>
</evidence>
<dbReference type="Proteomes" id="UP000184514">
    <property type="component" value="Unassembled WGS sequence"/>
</dbReference>
<comment type="caution">
    <text evidence="8">The sequence shown here is derived from an EMBL/GenBank/DDBJ whole genome shotgun (WGS) entry which is preliminary data.</text>
</comment>
<feature type="coiled-coil region" evidence="5">
    <location>
        <begin position="80"/>
        <end position="107"/>
    </location>
</feature>
<dbReference type="GO" id="GO:0005886">
    <property type="term" value="C:plasma membrane"/>
    <property type="evidence" value="ECO:0007669"/>
    <property type="project" value="InterPro"/>
</dbReference>